<dbReference type="AlphaFoldDB" id="D5ACL1"/>
<proteinExistence type="evidence at transcript level"/>
<dbReference type="OMA" id="KDMRFTQ"/>
<reference evidence="1" key="1">
    <citation type="submission" date="2010-04" db="EMBL/GenBank/DDBJ databases">
        <authorList>
            <person name="Reid K.E."/>
            <person name="Liao N."/>
            <person name="Chan S."/>
            <person name="Docking R."/>
            <person name="Taylor G."/>
            <person name="Moore R."/>
            <person name="Mayo M."/>
            <person name="Munro S."/>
            <person name="King J."/>
            <person name="Yanchuk A."/>
            <person name="Holt R."/>
            <person name="Jones S."/>
            <person name="Marra M."/>
            <person name="Ritland C.E."/>
            <person name="Ritland K."/>
            <person name="Bohlmann J."/>
        </authorList>
    </citation>
    <scope>NUCLEOTIDE SEQUENCE</scope>
    <source>
        <tissue evidence="1">Bud</tissue>
    </source>
</reference>
<evidence type="ECO:0000313" key="1">
    <source>
        <dbReference type="EMBL" id="ADE77280.1"/>
    </source>
</evidence>
<sequence>MGNWGSQESSNCVNPKDMRFTQEDISSKFSNGGDRLEETVANIRAGRLDPKRLGPLEVHRGQNGEIWCENNRRLWVLRMSGIRSIEVKYKNNDFKSRSLGDQTREKLRDANFLPEIRGSAA</sequence>
<dbReference type="EMBL" id="BT123997">
    <property type="protein sequence ID" value="ADE77280.1"/>
    <property type="molecule type" value="mRNA"/>
</dbReference>
<organism evidence="1">
    <name type="scientific">Picea sitchensis</name>
    <name type="common">Sitka spruce</name>
    <name type="synonym">Pinus sitchensis</name>
    <dbReference type="NCBI Taxonomy" id="3332"/>
    <lineage>
        <taxon>Eukaryota</taxon>
        <taxon>Viridiplantae</taxon>
        <taxon>Streptophyta</taxon>
        <taxon>Embryophyta</taxon>
        <taxon>Tracheophyta</taxon>
        <taxon>Spermatophyta</taxon>
        <taxon>Pinopsida</taxon>
        <taxon>Pinidae</taxon>
        <taxon>Conifers I</taxon>
        <taxon>Pinales</taxon>
        <taxon>Pinaceae</taxon>
        <taxon>Picea</taxon>
    </lineage>
</organism>
<protein>
    <submittedName>
        <fullName evidence="1">Uncharacterized protein</fullName>
    </submittedName>
</protein>
<name>D5ACL1_PICSI</name>
<accession>D5ACL1</accession>